<accession>A0AAP2DRQ2</accession>
<evidence type="ECO:0000259" key="9">
    <source>
        <dbReference type="Pfam" id="PF12704"/>
    </source>
</evidence>
<dbReference type="AlphaFoldDB" id="A0AAP2DRQ2"/>
<organism evidence="10 11">
    <name type="scientific">Chryseosolibacter histidini</name>
    <dbReference type="NCBI Taxonomy" id="2782349"/>
    <lineage>
        <taxon>Bacteria</taxon>
        <taxon>Pseudomonadati</taxon>
        <taxon>Bacteroidota</taxon>
        <taxon>Cytophagia</taxon>
        <taxon>Cytophagales</taxon>
        <taxon>Chryseotaleaceae</taxon>
        <taxon>Chryseosolibacter</taxon>
    </lineage>
</organism>
<evidence type="ECO:0000256" key="6">
    <source>
        <dbReference type="ARBA" id="ARBA00023136"/>
    </source>
</evidence>
<feature type="domain" description="ABC3 transporter permease C-terminal" evidence="8">
    <location>
        <begin position="274"/>
        <end position="399"/>
    </location>
</feature>
<evidence type="ECO:0000313" key="11">
    <source>
        <dbReference type="Proteomes" id="UP001319200"/>
    </source>
</evidence>
<evidence type="ECO:0000313" key="10">
    <source>
        <dbReference type="EMBL" id="MBT1699164.1"/>
    </source>
</evidence>
<feature type="transmembrane region" description="Helical" evidence="7">
    <location>
        <begin position="318"/>
        <end position="346"/>
    </location>
</feature>
<evidence type="ECO:0000256" key="7">
    <source>
        <dbReference type="SAM" id="Phobius"/>
    </source>
</evidence>
<comment type="subcellular location">
    <subcellularLocation>
        <location evidence="1">Cell membrane</location>
        <topology evidence="1">Multi-pass membrane protein</topology>
    </subcellularLocation>
</comment>
<dbReference type="RefSeq" id="WP_254166789.1">
    <property type="nucleotide sequence ID" value="NZ_JAHESF010000021.1"/>
</dbReference>
<dbReference type="InterPro" id="IPR025857">
    <property type="entry name" value="MacB_PCD"/>
</dbReference>
<evidence type="ECO:0000256" key="1">
    <source>
        <dbReference type="ARBA" id="ARBA00004651"/>
    </source>
</evidence>
<evidence type="ECO:0000259" key="8">
    <source>
        <dbReference type="Pfam" id="PF02687"/>
    </source>
</evidence>
<sequence>MNLSYFISQRISKGQKEGFSSIIHKIAIASIAIGLAASIVSFLIMKGFQETVKNKIYSFSGHIIVTKFSMNNSPEEQPMDYDIDLYKSQHQLPLISHVQEYAHKVGVVKTDDEVLGVVIKGVGKSFDTESFRQNLIQGEFIQFPDSGYANQVVLSKTIANTLKTNVGDDVVVHFFQNPPRFRKLKVVGIYETNLSEYFDSKVIIGDIRMIQRLNNWADSVAGGLEVFVKDPEQVDAAAESIGEMMDYDLNIERVSDRYIQIFEWLHLLSRQVNILLGIILTVVCVNMISIVLILVMERTQMIGMLKAVGASNGLVRSIFVYNGVALILKGLLLGNLLGLGLCFIQYKFKLITLNPRDYYMEFVPISWHWDIVLMLNLVILLIVTLVLLLPTMAIASINPIRSIKFD</sequence>
<keyword evidence="5 7" id="KW-1133">Transmembrane helix</keyword>
<keyword evidence="3" id="KW-1003">Cell membrane</keyword>
<dbReference type="EMBL" id="JAHESF010000021">
    <property type="protein sequence ID" value="MBT1699164.1"/>
    <property type="molecule type" value="Genomic_DNA"/>
</dbReference>
<keyword evidence="4 7" id="KW-0812">Transmembrane</keyword>
<dbReference type="PANTHER" id="PTHR30489:SF0">
    <property type="entry name" value="LIPOPROTEIN-RELEASING SYSTEM TRANSMEMBRANE PROTEIN LOLE"/>
    <property type="match status" value="1"/>
</dbReference>
<evidence type="ECO:0000256" key="4">
    <source>
        <dbReference type="ARBA" id="ARBA00022692"/>
    </source>
</evidence>
<dbReference type="Proteomes" id="UP001319200">
    <property type="component" value="Unassembled WGS sequence"/>
</dbReference>
<dbReference type="GO" id="GO:0044874">
    <property type="term" value="P:lipoprotein localization to outer membrane"/>
    <property type="evidence" value="ECO:0007669"/>
    <property type="project" value="TreeGrafter"/>
</dbReference>
<dbReference type="PANTHER" id="PTHR30489">
    <property type="entry name" value="LIPOPROTEIN-RELEASING SYSTEM TRANSMEMBRANE PROTEIN LOLE"/>
    <property type="match status" value="1"/>
</dbReference>
<feature type="transmembrane region" description="Helical" evidence="7">
    <location>
        <begin position="21"/>
        <end position="45"/>
    </location>
</feature>
<feature type="transmembrane region" description="Helical" evidence="7">
    <location>
        <begin position="274"/>
        <end position="297"/>
    </location>
</feature>
<evidence type="ECO:0000256" key="3">
    <source>
        <dbReference type="ARBA" id="ARBA00022475"/>
    </source>
</evidence>
<evidence type="ECO:0000256" key="2">
    <source>
        <dbReference type="ARBA" id="ARBA00005236"/>
    </source>
</evidence>
<feature type="transmembrane region" description="Helical" evidence="7">
    <location>
        <begin position="366"/>
        <end position="395"/>
    </location>
</feature>
<comment type="caution">
    <text evidence="10">The sequence shown here is derived from an EMBL/GenBank/DDBJ whole genome shotgun (WGS) entry which is preliminary data.</text>
</comment>
<evidence type="ECO:0000256" key="5">
    <source>
        <dbReference type="ARBA" id="ARBA00022989"/>
    </source>
</evidence>
<feature type="domain" description="MacB-like periplasmic core" evidence="9">
    <location>
        <begin position="26"/>
        <end position="242"/>
    </location>
</feature>
<dbReference type="Pfam" id="PF02687">
    <property type="entry name" value="FtsX"/>
    <property type="match status" value="1"/>
</dbReference>
<name>A0AAP2DRQ2_9BACT</name>
<gene>
    <name evidence="10" type="ORF">KK083_19870</name>
</gene>
<keyword evidence="11" id="KW-1185">Reference proteome</keyword>
<comment type="similarity">
    <text evidence="2">Belongs to the ABC-4 integral membrane protein family. LolC/E subfamily.</text>
</comment>
<dbReference type="InterPro" id="IPR051447">
    <property type="entry name" value="Lipoprotein-release_system"/>
</dbReference>
<dbReference type="GO" id="GO:0098797">
    <property type="term" value="C:plasma membrane protein complex"/>
    <property type="evidence" value="ECO:0007669"/>
    <property type="project" value="TreeGrafter"/>
</dbReference>
<dbReference type="InterPro" id="IPR003838">
    <property type="entry name" value="ABC3_permease_C"/>
</dbReference>
<reference evidence="10 11" key="1">
    <citation type="submission" date="2021-05" db="EMBL/GenBank/DDBJ databases">
        <title>A Polyphasic approach of four new species of the genus Ohtaekwangia: Ohtaekwangia histidinii sp. nov., Ohtaekwangia cretensis sp. nov., Ohtaekwangia indiensis sp. nov., Ohtaekwangia reichenbachii sp. nov. from diverse environment.</title>
        <authorList>
            <person name="Octaviana S."/>
        </authorList>
    </citation>
    <scope>NUCLEOTIDE SEQUENCE [LARGE SCALE GENOMIC DNA]</scope>
    <source>
        <strain evidence="10 11">PWU4</strain>
    </source>
</reference>
<protein>
    <submittedName>
        <fullName evidence="10">ABC transporter permease</fullName>
    </submittedName>
</protein>
<proteinExistence type="inferred from homology"/>
<keyword evidence="6 7" id="KW-0472">Membrane</keyword>
<dbReference type="Pfam" id="PF12704">
    <property type="entry name" value="MacB_PCD"/>
    <property type="match status" value="1"/>
</dbReference>